<proteinExistence type="predicted"/>
<dbReference type="EMBL" id="CT867985">
    <property type="protein sequence ID" value="CAK56128.1"/>
    <property type="molecule type" value="Genomic_DNA"/>
</dbReference>
<dbReference type="AlphaFoldDB" id="A0BC61"/>
<gene>
    <name evidence="1" type="ORF">GSPATT00000564001</name>
</gene>
<sequence length="108" mass="12245">MIIKQCLEIIEPKSCSSFLITFCGKIKLLVLNPCKTIATQDNSRILLNREFRISTSLARGRRLLLQIVNHVQLENIKELITKSKSMYKLIGALNDTQNKQKTSALGNK</sequence>
<reference evidence="1 2" key="1">
    <citation type="journal article" date="2006" name="Nature">
        <title>Global trends of whole-genome duplications revealed by the ciliate Paramecium tetraurelia.</title>
        <authorList>
            <consortium name="Genoscope"/>
            <person name="Aury J.-M."/>
            <person name="Jaillon O."/>
            <person name="Duret L."/>
            <person name="Noel B."/>
            <person name="Jubin C."/>
            <person name="Porcel B.M."/>
            <person name="Segurens B."/>
            <person name="Daubin V."/>
            <person name="Anthouard V."/>
            <person name="Aiach N."/>
            <person name="Arnaiz O."/>
            <person name="Billaut A."/>
            <person name="Beisson J."/>
            <person name="Blanc I."/>
            <person name="Bouhouche K."/>
            <person name="Camara F."/>
            <person name="Duharcourt S."/>
            <person name="Guigo R."/>
            <person name="Gogendeau D."/>
            <person name="Katinka M."/>
            <person name="Keller A.-M."/>
            <person name="Kissmehl R."/>
            <person name="Klotz C."/>
            <person name="Koll F."/>
            <person name="Le Moue A."/>
            <person name="Lepere C."/>
            <person name="Malinsky S."/>
            <person name="Nowacki M."/>
            <person name="Nowak J.K."/>
            <person name="Plattner H."/>
            <person name="Poulain J."/>
            <person name="Ruiz F."/>
            <person name="Serrano V."/>
            <person name="Zagulski M."/>
            <person name="Dessen P."/>
            <person name="Betermier M."/>
            <person name="Weissenbach J."/>
            <person name="Scarpelli C."/>
            <person name="Schachter V."/>
            <person name="Sperling L."/>
            <person name="Meyer E."/>
            <person name="Cohen J."/>
            <person name="Wincker P."/>
        </authorList>
    </citation>
    <scope>NUCLEOTIDE SEQUENCE [LARGE SCALE GENOMIC DNA]</scope>
    <source>
        <strain evidence="1 2">Stock d4-2</strain>
    </source>
</reference>
<dbReference type="Proteomes" id="UP000000600">
    <property type="component" value="Unassembled WGS sequence"/>
</dbReference>
<dbReference type="InParanoid" id="A0BC61"/>
<protein>
    <submittedName>
        <fullName evidence="1">Uncharacterized protein</fullName>
    </submittedName>
</protein>
<organism evidence="1 2">
    <name type="scientific">Paramecium tetraurelia</name>
    <dbReference type="NCBI Taxonomy" id="5888"/>
    <lineage>
        <taxon>Eukaryota</taxon>
        <taxon>Sar</taxon>
        <taxon>Alveolata</taxon>
        <taxon>Ciliophora</taxon>
        <taxon>Intramacronucleata</taxon>
        <taxon>Oligohymenophorea</taxon>
        <taxon>Peniculida</taxon>
        <taxon>Parameciidae</taxon>
        <taxon>Paramecium</taxon>
    </lineage>
</organism>
<name>A0BC61_PARTE</name>
<dbReference type="HOGENOM" id="CLU_2202108_0_0_1"/>
<dbReference type="KEGG" id="ptm:GSPATT00000564001"/>
<keyword evidence="2" id="KW-1185">Reference proteome</keyword>
<evidence type="ECO:0000313" key="1">
    <source>
        <dbReference type="EMBL" id="CAK56128.1"/>
    </source>
</evidence>
<evidence type="ECO:0000313" key="2">
    <source>
        <dbReference type="Proteomes" id="UP000000600"/>
    </source>
</evidence>
<dbReference type="GeneID" id="5009310"/>
<dbReference type="RefSeq" id="XP_001423526.1">
    <property type="nucleotide sequence ID" value="XM_001423489.1"/>
</dbReference>
<accession>A0BC61</accession>